<dbReference type="Pfam" id="PF25246">
    <property type="entry name" value="Nodulin_N"/>
    <property type="match status" value="2"/>
</dbReference>
<evidence type="ECO:0000313" key="4">
    <source>
        <dbReference type="Proteomes" id="UP001314263"/>
    </source>
</evidence>
<proteinExistence type="predicted"/>
<dbReference type="EMBL" id="CAUYUE010000012">
    <property type="protein sequence ID" value="CAK0785319.1"/>
    <property type="molecule type" value="Genomic_DNA"/>
</dbReference>
<organism evidence="3 4">
    <name type="scientific">Coccomyxa viridis</name>
    <dbReference type="NCBI Taxonomy" id="1274662"/>
    <lineage>
        <taxon>Eukaryota</taxon>
        <taxon>Viridiplantae</taxon>
        <taxon>Chlorophyta</taxon>
        <taxon>core chlorophytes</taxon>
        <taxon>Trebouxiophyceae</taxon>
        <taxon>Trebouxiophyceae incertae sedis</taxon>
        <taxon>Coccomyxaceae</taxon>
        <taxon>Coccomyxa</taxon>
    </lineage>
</organism>
<evidence type="ECO:0000313" key="3">
    <source>
        <dbReference type="EMBL" id="CAK0785319.1"/>
    </source>
</evidence>
<reference evidence="3 4" key="1">
    <citation type="submission" date="2023-10" db="EMBL/GenBank/DDBJ databases">
        <authorList>
            <person name="Maclean D."/>
            <person name="Macfadyen A."/>
        </authorList>
    </citation>
    <scope>NUCLEOTIDE SEQUENCE [LARGE SCALE GENOMIC DNA]</scope>
</reference>
<protein>
    <recommendedName>
        <fullName evidence="2">Nodulin homeobox N-terminal domain-containing protein</fullName>
    </recommendedName>
</protein>
<dbReference type="PANTHER" id="PTHR35743:SF1">
    <property type="entry name" value="NODULIN HOMEOBOX"/>
    <property type="match status" value="1"/>
</dbReference>
<sequence>MESLQSLSERKKRLLLHEEAVRTNERLLDVFRCVERLSETSPAALRKLVQRDSLIAAVPRTDAEPAFKVDTRELLRRLPLHVMACVLAQEPREEGDWMASKLTSQELSTASWHGHVTKALRLLCLLCALAPSLPALASALTDTAYQDNVIDAVVLVLLSMAGPDHSSSVKTARHSQPKSDAAERVHLLPAALRALSAVLLADHKVGRGQQQQQRSATHHLCAKLLAHPRADIFLDVVFDAVRTLYRMVRVALEAEGDEAVDVSLVAFEAGLSMEWVSDLCCTPLFYHSLVVHDESLAAPLRLIWAGLDLHTPPFAPPPYSVEGAASPGAVPAAAFTTSRGDGSIELLAARSLALLRSLTEFEHQPFLDQASESPATKELARHTATRATHFAGLVMRRASSQEHPVQSAGEGQMAVNALQVLEVLADDTNFRAMAMELCAPPAAVMLTQPPGSFESAWCAGKEAHELHRSDFSLDGVPILVGPHSVGALKRLDNLERLLRAEAEDADAQSAASASKSTAAAKLKQHTDVEALQRCLTVFEILGNLHCFNAQCDPEMEGLFALLLCKEITKRAAAGTPADADARMSAPRGALQTAVDNLTRLRRHVHELQERAEEMEIVLVSQQDQLLLSQLIDAVKGILAASEVQA</sequence>
<dbReference type="InterPro" id="IPR039325">
    <property type="entry name" value="NDX"/>
</dbReference>
<keyword evidence="1" id="KW-0175">Coiled coil</keyword>
<name>A0AAV1IE17_9CHLO</name>
<keyword evidence="4" id="KW-1185">Reference proteome</keyword>
<dbReference type="Proteomes" id="UP001314263">
    <property type="component" value="Unassembled WGS sequence"/>
</dbReference>
<gene>
    <name evidence="3" type="ORF">CVIRNUC_008526</name>
</gene>
<accession>A0AAV1IE17</accession>
<dbReference type="GO" id="GO:0003697">
    <property type="term" value="F:single-stranded DNA binding"/>
    <property type="evidence" value="ECO:0007669"/>
    <property type="project" value="InterPro"/>
</dbReference>
<dbReference type="AlphaFoldDB" id="A0AAV1IE17"/>
<feature type="domain" description="Nodulin homeobox N-terminal" evidence="2">
    <location>
        <begin position="28"/>
        <end position="260"/>
    </location>
</feature>
<evidence type="ECO:0000259" key="2">
    <source>
        <dbReference type="Pfam" id="PF25246"/>
    </source>
</evidence>
<dbReference type="InterPro" id="IPR057287">
    <property type="entry name" value="Ndx_N"/>
</dbReference>
<comment type="caution">
    <text evidence="3">The sequence shown here is derived from an EMBL/GenBank/DDBJ whole genome shotgun (WGS) entry which is preliminary data.</text>
</comment>
<dbReference type="PANTHER" id="PTHR35743">
    <property type="entry name" value="NODULIN HOMEOBOX"/>
    <property type="match status" value="1"/>
</dbReference>
<evidence type="ECO:0000256" key="1">
    <source>
        <dbReference type="SAM" id="Coils"/>
    </source>
</evidence>
<feature type="domain" description="Nodulin homeobox N-terminal" evidence="2">
    <location>
        <begin position="344"/>
        <end position="604"/>
    </location>
</feature>
<feature type="coiled-coil region" evidence="1">
    <location>
        <begin position="590"/>
        <end position="624"/>
    </location>
</feature>